<dbReference type="Gene3D" id="1.20.1280.50">
    <property type="match status" value="1"/>
</dbReference>
<gene>
    <name evidence="3" type="ORF">VNI00_003300</name>
</gene>
<dbReference type="SUPFAM" id="SSF52047">
    <property type="entry name" value="RNI-like"/>
    <property type="match status" value="1"/>
</dbReference>
<proteinExistence type="predicted"/>
<keyword evidence="1" id="KW-0732">Signal</keyword>
<protein>
    <recommendedName>
        <fullName evidence="2">F-box domain-containing protein</fullName>
    </recommendedName>
</protein>
<dbReference type="AlphaFoldDB" id="A0AAW0DSL6"/>
<dbReference type="Pfam" id="PF12937">
    <property type="entry name" value="F-box-like"/>
    <property type="match status" value="1"/>
</dbReference>
<keyword evidence="4" id="KW-1185">Reference proteome</keyword>
<feature type="domain" description="F-box" evidence="2">
    <location>
        <begin position="104"/>
        <end position="160"/>
    </location>
</feature>
<dbReference type="PROSITE" id="PS50181">
    <property type="entry name" value="FBOX"/>
    <property type="match status" value="1"/>
</dbReference>
<accession>A0AAW0DSL6</accession>
<dbReference type="InterPro" id="IPR001810">
    <property type="entry name" value="F-box_dom"/>
</dbReference>
<dbReference type="SUPFAM" id="SSF81383">
    <property type="entry name" value="F-box domain"/>
    <property type="match status" value="1"/>
</dbReference>
<sequence length="537" mass="60965">MILVTAALQLPLCFHLAAESCWFSLLLGAYHNMESTRSSLQVALSSVDTSAFRQISDSLVDQKTIIQAQEEAQINLLDCEARIAILLARRERLTRTIQRCKSLLSPLNRIPAEIISYIFEIICKQNILSPITLPPAITLSAVCSRWRQVALSTPELWSSLHKFFLWGRLNDGRKLAHIVQTFMDRSKQSPWRSNSHGMTIAPNILVDNAPRWVHLELTINEEIFPAPDIIGGIKGRIPLLRSISLDFYPENLLENAPALSSIDCELVRVPPLPYQQLTQLSLRFTDGDFVATMLQRCPNLQHLEIAYVKSEDQFFAGRPEIISPSVTTLQVTVHSEFTLQFALSLNLPQLNRLGFDTNHILHSLYWDDTTFFQKSSRITDLRLSYMIIYDFQLIPILACLPTLRQLHITDLGWKSDSEYHSNRTITSTLLQALTAGNEVSSRPILIPQLSEITLNAWIVEFPAADLVDMIFSRWNPHHRRAQSDCLRAVEVILRGGVDSLPEEFSALDSLVNEGLRITLSLGTVIWESVRHWESLRQ</sequence>
<dbReference type="InterPro" id="IPR036047">
    <property type="entry name" value="F-box-like_dom_sf"/>
</dbReference>
<evidence type="ECO:0000259" key="2">
    <source>
        <dbReference type="PROSITE" id="PS50181"/>
    </source>
</evidence>
<comment type="caution">
    <text evidence="3">The sequence shown here is derived from an EMBL/GenBank/DDBJ whole genome shotgun (WGS) entry which is preliminary data.</text>
</comment>
<organism evidence="3 4">
    <name type="scientific">Paramarasmius palmivorus</name>
    <dbReference type="NCBI Taxonomy" id="297713"/>
    <lineage>
        <taxon>Eukaryota</taxon>
        <taxon>Fungi</taxon>
        <taxon>Dikarya</taxon>
        <taxon>Basidiomycota</taxon>
        <taxon>Agaricomycotina</taxon>
        <taxon>Agaricomycetes</taxon>
        <taxon>Agaricomycetidae</taxon>
        <taxon>Agaricales</taxon>
        <taxon>Marasmiineae</taxon>
        <taxon>Marasmiaceae</taxon>
        <taxon>Paramarasmius</taxon>
    </lineage>
</organism>
<dbReference type="Gene3D" id="3.80.10.10">
    <property type="entry name" value="Ribonuclease Inhibitor"/>
    <property type="match status" value="1"/>
</dbReference>
<dbReference type="InterPro" id="IPR032675">
    <property type="entry name" value="LRR_dom_sf"/>
</dbReference>
<evidence type="ECO:0000256" key="1">
    <source>
        <dbReference type="SAM" id="SignalP"/>
    </source>
</evidence>
<dbReference type="Proteomes" id="UP001383192">
    <property type="component" value="Unassembled WGS sequence"/>
</dbReference>
<feature type="chain" id="PRO_5043821885" description="F-box domain-containing protein" evidence="1">
    <location>
        <begin position="29"/>
        <end position="537"/>
    </location>
</feature>
<reference evidence="3 4" key="1">
    <citation type="submission" date="2024-01" db="EMBL/GenBank/DDBJ databases">
        <title>A draft genome for a cacao thread blight-causing isolate of Paramarasmius palmivorus.</title>
        <authorList>
            <person name="Baruah I.K."/>
            <person name="Bukari Y."/>
            <person name="Amoako-Attah I."/>
            <person name="Meinhardt L.W."/>
            <person name="Bailey B.A."/>
            <person name="Cohen S.P."/>
        </authorList>
    </citation>
    <scope>NUCLEOTIDE SEQUENCE [LARGE SCALE GENOMIC DNA]</scope>
    <source>
        <strain evidence="3 4">GH-12</strain>
    </source>
</reference>
<evidence type="ECO:0000313" key="4">
    <source>
        <dbReference type="Proteomes" id="UP001383192"/>
    </source>
</evidence>
<dbReference type="EMBL" id="JAYKXP010000008">
    <property type="protein sequence ID" value="KAK7054837.1"/>
    <property type="molecule type" value="Genomic_DNA"/>
</dbReference>
<feature type="signal peptide" evidence="1">
    <location>
        <begin position="1"/>
        <end position="28"/>
    </location>
</feature>
<evidence type="ECO:0000313" key="3">
    <source>
        <dbReference type="EMBL" id="KAK7054837.1"/>
    </source>
</evidence>
<name>A0AAW0DSL6_9AGAR</name>